<dbReference type="InterPro" id="IPR050091">
    <property type="entry name" value="PKS_NRPS_Biosynth_Enz"/>
</dbReference>
<dbReference type="SMART" id="SM00822">
    <property type="entry name" value="PKS_KR"/>
    <property type="match status" value="1"/>
</dbReference>
<dbReference type="GO" id="GO:0031177">
    <property type="term" value="F:phosphopantetheine binding"/>
    <property type="evidence" value="ECO:0007669"/>
    <property type="project" value="InterPro"/>
</dbReference>
<dbReference type="InterPro" id="IPR020806">
    <property type="entry name" value="PKS_PP-bd"/>
</dbReference>
<dbReference type="SUPFAM" id="SSF47336">
    <property type="entry name" value="ACP-like"/>
    <property type="match status" value="1"/>
</dbReference>
<keyword evidence="6" id="KW-0511">Multifunctional enzyme</keyword>
<dbReference type="PROSITE" id="PS50075">
    <property type="entry name" value="CARRIER"/>
    <property type="match status" value="1"/>
</dbReference>
<dbReference type="PANTHER" id="PTHR43775">
    <property type="entry name" value="FATTY ACID SYNTHASE"/>
    <property type="match status" value="1"/>
</dbReference>
<dbReference type="InterPro" id="IPR016035">
    <property type="entry name" value="Acyl_Trfase/lysoPLipase"/>
</dbReference>
<protein>
    <submittedName>
        <fullName evidence="11">Acyl transferase domain-containing protein</fullName>
    </submittedName>
</protein>
<dbReference type="InterPro" id="IPR015083">
    <property type="entry name" value="NorB/c/GfsB-D-like_docking"/>
</dbReference>
<dbReference type="GeneID" id="93772464"/>
<dbReference type="Proteomes" id="UP000677457">
    <property type="component" value="Unassembled WGS sequence"/>
</dbReference>
<dbReference type="GO" id="GO:0006633">
    <property type="term" value="P:fatty acid biosynthetic process"/>
    <property type="evidence" value="ECO:0007669"/>
    <property type="project" value="InterPro"/>
</dbReference>
<dbReference type="EMBL" id="VFOL01000001">
    <property type="protein sequence ID" value="TQL38076.1"/>
    <property type="molecule type" value="Genomic_DNA"/>
</dbReference>
<dbReference type="SMART" id="SM01294">
    <property type="entry name" value="PKS_PP_betabranch"/>
    <property type="match status" value="1"/>
</dbReference>
<dbReference type="CDD" id="cd00833">
    <property type="entry name" value="PKS"/>
    <property type="match status" value="1"/>
</dbReference>
<dbReference type="Proteomes" id="UP000315983">
    <property type="component" value="Unassembled WGS sequence"/>
</dbReference>
<dbReference type="RefSeq" id="WP_142116496.1">
    <property type="nucleotide sequence ID" value="NZ_BOQM01000003.1"/>
</dbReference>
<dbReference type="Gene3D" id="3.30.70.3290">
    <property type="match status" value="1"/>
</dbReference>
<evidence type="ECO:0000259" key="9">
    <source>
        <dbReference type="PROSITE" id="PS52004"/>
    </source>
</evidence>
<proteinExistence type="predicted"/>
<evidence type="ECO:0000256" key="2">
    <source>
        <dbReference type="ARBA" id="ARBA00022450"/>
    </source>
</evidence>
<dbReference type="InterPro" id="IPR001227">
    <property type="entry name" value="Ac_transferase_dom_sf"/>
</dbReference>
<dbReference type="SMART" id="SM00827">
    <property type="entry name" value="PKS_AT"/>
    <property type="match status" value="1"/>
</dbReference>
<dbReference type="SMART" id="SM00823">
    <property type="entry name" value="PKS_PP"/>
    <property type="match status" value="1"/>
</dbReference>
<dbReference type="Pfam" id="PF16197">
    <property type="entry name" value="KAsynt_C_assoc"/>
    <property type="match status" value="1"/>
</dbReference>
<dbReference type="GO" id="GO:0004312">
    <property type="term" value="F:fatty acid synthase activity"/>
    <property type="evidence" value="ECO:0007669"/>
    <property type="project" value="TreeGrafter"/>
</dbReference>
<dbReference type="CDD" id="cd08952">
    <property type="entry name" value="KR_1_SDR_x"/>
    <property type="match status" value="1"/>
</dbReference>
<evidence type="ECO:0000256" key="1">
    <source>
        <dbReference type="ARBA" id="ARBA00001957"/>
    </source>
</evidence>
<sequence length="1548" mass="160855">MTNEDKLVDYLRWVTADLKEAREQVRAAKQRENEPLAIVGMSCRLPGGVSSPEQLWQLIDAGVDAISRFPADRGWDVGDVFDPEPGRPGKSYVREGGFLDAPGDFDAAFFGMSPKEAVATDPQQRLLLETAWEALERAGLDPQALRGSQTGVFVGNNGQDHVIGLSRAPVELSGYTVSGATASILSGRVSYTFGFEGPSLAVDTACSSSLVALHVAGQALRGGECSLALVGGITVMTTPTLYVGFSQQRGLSAEARCKAFSDDADGTSMAEGVGWLVLERLSDAQRLGHRVLAVVRGSAINQDGASNGMTAPSGPAQQRVLSRALASAGLAASQVDLVEAHGTGTALGDPIEAQAVLAVYGKDRPAGRPLWMGSLKSNIGHTQAVAGIAGIIKAVQAIRHGVLPRTLHVKEPSTQVDWSAGDVELLTEPKAWPETGQPRRAGVSSFGASGTNAHVILEQAPDVDAEADSGTDAPSPVVPWLLSARSERALRGQADRLLAHVTAHPELSPRDVAYSLVRGRAAFEHRGVVLGADRDELLSGLAELAAGRAAPGVVTGRGSGGLAVLFTGQGAQRTGMGRELYDTFPVFAAVFDAACAQLRPGLKDAVFSGGAELSETGWGQPALFAFEVALFRLVESWGVRPEVLGGHSVGEIVAAHVAGVWSLEDAARLVSARAELMQALPSGGSMVAVAASEDEVRTAIAGFPGVDVAAVNGPASVVVAGATDAVRVVVQELAAQGHRTKALRVSHAFHSSLMEPMLAAFGEVLRSVTFHHPRIPLLSLVSGTLGDPAVSTAEYWVRHAREAVRFADGIQAAAQAGCTTFLELGPDAALAGMGRDGLPDAAWVASVRKNRPEVLATLEAAARVAVQGATVDWAALTPGGRMVDLPTYAFQHERFWLEYDVQPRVPDGVDWRYRVGWTPVPDPDAPAVLAGTWLVVIPSTVTREVDVWARMVTGGLTAAGARTEVLRIPAGSGRADLATLLDGPGEAAGVLSLLALAEGPTDAVVPAGLALTMALVQALGDTGREAPLWCVTREAVHTSVVEDQAMIWGFGRVAALEHPGRWGGLVDLPATLDPAAGRRLAAVLRGATGEDQVAVRADSLYARRLTAVTEPVSDTSAWEPSGTVLITGGTGGLGAHVARWLAGRGARDLLLASRSGPAAPGAAELVAELAELGAAATIAACDVADADDLAALLATVPADRPLGAVFHVAGRIETTALDATTPEILAEVLAGKVAGARNLAALAGAVDRFVLFSSVAGVWGSGGHAAYAPANAYLDALAERRRAAGLPALAIAWGPWADGGMSAGKDTRRESARHGLPVMPTRAALGALGAALDGGVPSVTVADVVWDRFVPLFTSTRPSRLFADVTVAAQPEPDDHASPWLDRLRGRSGSDRDAELLALVRHEVALTIGHVDDRAVEIDQAFRNLGFDSMAAVELRDRIATGTGLTLASSLVFDHPTVQSLARHLAGELGPDGGDPVATVLAQLDELEAAMAGLAGGDAVRESIEPRLQALLAGLSRPVGHSAEAVADHLRTASVEDLYAFVDQEFGR</sequence>
<keyword evidence="4 11" id="KW-0808">Transferase</keyword>
<evidence type="ECO:0000313" key="12">
    <source>
        <dbReference type="Proteomes" id="UP000315983"/>
    </source>
</evidence>
<evidence type="ECO:0000256" key="5">
    <source>
        <dbReference type="ARBA" id="ARBA00023194"/>
    </source>
</evidence>
<dbReference type="SUPFAM" id="SSF55048">
    <property type="entry name" value="Probable ACP-binding domain of malonyl-CoA ACP transacylase"/>
    <property type="match status" value="1"/>
</dbReference>
<feature type="domain" description="Carrier" evidence="8">
    <location>
        <begin position="1394"/>
        <end position="1469"/>
    </location>
</feature>
<dbReference type="PANTHER" id="PTHR43775:SF51">
    <property type="entry name" value="INACTIVE PHENOLPHTHIOCEROL SYNTHESIS POLYKETIDE SYNTHASE TYPE I PKS1-RELATED"/>
    <property type="match status" value="1"/>
</dbReference>
<keyword evidence="5" id="KW-0045">Antibiotic biosynthesis</keyword>
<dbReference type="InterPro" id="IPR036736">
    <property type="entry name" value="ACP-like_sf"/>
</dbReference>
<feature type="domain" description="Ketosynthase family 3 (KS3)" evidence="9">
    <location>
        <begin position="33"/>
        <end position="459"/>
    </location>
</feature>
<dbReference type="Pfam" id="PF00109">
    <property type="entry name" value="ketoacyl-synt"/>
    <property type="match status" value="1"/>
</dbReference>
<reference evidence="11 12" key="1">
    <citation type="submission" date="2019-06" db="EMBL/GenBank/DDBJ databases">
        <title>Sequencing the genomes of 1000 actinobacteria strains.</title>
        <authorList>
            <person name="Klenk H.-P."/>
        </authorList>
    </citation>
    <scope>NUCLEOTIDE SEQUENCE [LARGE SCALE GENOMIC DNA]</scope>
    <source>
        <strain evidence="11 12">DSM 44819</strain>
    </source>
</reference>
<evidence type="ECO:0000313" key="13">
    <source>
        <dbReference type="Proteomes" id="UP000677457"/>
    </source>
</evidence>
<evidence type="ECO:0000256" key="4">
    <source>
        <dbReference type="ARBA" id="ARBA00022679"/>
    </source>
</evidence>
<keyword evidence="7" id="KW-0012">Acyltransferase</keyword>
<evidence type="ECO:0000313" key="11">
    <source>
        <dbReference type="EMBL" id="TQL38076.1"/>
    </source>
</evidence>
<dbReference type="SMART" id="SM00825">
    <property type="entry name" value="PKS_KS"/>
    <property type="match status" value="1"/>
</dbReference>
<dbReference type="PROSITE" id="PS00606">
    <property type="entry name" value="KS3_1"/>
    <property type="match status" value="1"/>
</dbReference>
<accession>A0A542XQE6</accession>
<dbReference type="InterPro" id="IPR014043">
    <property type="entry name" value="Acyl_transferase_dom"/>
</dbReference>
<dbReference type="InterPro" id="IPR020841">
    <property type="entry name" value="PKS_Beta-ketoAc_synthase_dom"/>
</dbReference>
<dbReference type="InterPro" id="IPR009081">
    <property type="entry name" value="PP-bd_ACP"/>
</dbReference>
<dbReference type="FunFam" id="3.40.47.10:FF:000019">
    <property type="entry name" value="Polyketide synthase type I"/>
    <property type="match status" value="1"/>
</dbReference>
<dbReference type="InterPro" id="IPR036291">
    <property type="entry name" value="NAD(P)-bd_dom_sf"/>
</dbReference>
<evidence type="ECO:0000256" key="7">
    <source>
        <dbReference type="ARBA" id="ARBA00023315"/>
    </source>
</evidence>
<dbReference type="Pfam" id="PF00698">
    <property type="entry name" value="Acyl_transf_1"/>
    <property type="match status" value="1"/>
</dbReference>
<gene>
    <name evidence="11" type="ORF">FB564_3251</name>
    <name evidence="10" type="ORF">Sar04_03910</name>
</gene>
<reference evidence="10 13" key="2">
    <citation type="submission" date="2021-03" db="EMBL/GenBank/DDBJ databases">
        <title>Whole genome shotgun sequence of Salinispora arenicola NBRC 105043.</title>
        <authorList>
            <person name="Komaki H."/>
            <person name="Tamura T."/>
        </authorList>
    </citation>
    <scope>NUCLEOTIDE SEQUENCE [LARGE SCALE GENOMIC DNA]</scope>
    <source>
        <strain evidence="10 13">NBRC 105043</strain>
    </source>
</reference>
<keyword evidence="2" id="KW-0596">Phosphopantetheine</keyword>
<keyword evidence="3" id="KW-0597">Phosphoprotein</keyword>
<dbReference type="InterPro" id="IPR016039">
    <property type="entry name" value="Thiolase-like"/>
</dbReference>
<evidence type="ECO:0000259" key="8">
    <source>
        <dbReference type="PROSITE" id="PS50075"/>
    </source>
</evidence>
<name>A0A542XQE6_SALAC</name>
<dbReference type="InterPro" id="IPR014031">
    <property type="entry name" value="Ketoacyl_synth_C"/>
</dbReference>
<dbReference type="InterPro" id="IPR032821">
    <property type="entry name" value="PKS_assoc"/>
</dbReference>
<dbReference type="InterPro" id="IPR016036">
    <property type="entry name" value="Malonyl_transacylase_ACP-bd"/>
</dbReference>
<dbReference type="SUPFAM" id="SSF52151">
    <property type="entry name" value="FabD/lysophospholipase-like"/>
    <property type="match status" value="1"/>
</dbReference>
<dbReference type="Gene3D" id="3.40.366.10">
    <property type="entry name" value="Malonyl-Coenzyme A Acyl Carrier Protein, domain 2"/>
    <property type="match status" value="1"/>
</dbReference>
<dbReference type="Pfam" id="PF08990">
    <property type="entry name" value="Docking"/>
    <property type="match status" value="1"/>
</dbReference>
<dbReference type="InterPro" id="IPR018201">
    <property type="entry name" value="Ketoacyl_synth_AS"/>
</dbReference>
<dbReference type="SUPFAM" id="SSF53901">
    <property type="entry name" value="Thiolase-like"/>
    <property type="match status" value="1"/>
</dbReference>
<dbReference type="InterPro" id="IPR014030">
    <property type="entry name" value="Ketoacyl_synth_N"/>
</dbReference>
<dbReference type="GO" id="GO:0004315">
    <property type="term" value="F:3-oxoacyl-[acyl-carrier-protein] synthase activity"/>
    <property type="evidence" value="ECO:0007669"/>
    <property type="project" value="InterPro"/>
</dbReference>
<evidence type="ECO:0000313" key="10">
    <source>
        <dbReference type="EMBL" id="GIM81792.1"/>
    </source>
</evidence>
<evidence type="ECO:0000256" key="6">
    <source>
        <dbReference type="ARBA" id="ARBA00023268"/>
    </source>
</evidence>
<dbReference type="Gene3D" id="1.10.1200.10">
    <property type="entry name" value="ACP-like"/>
    <property type="match status" value="1"/>
</dbReference>
<organism evidence="11 12">
    <name type="scientific">Salinispora arenicola</name>
    <dbReference type="NCBI Taxonomy" id="168697"/>
    <lineage>
        <taxon>Bacteria</taxon>
        <taxon>Bacillati</taxon>
        <taxon>Actinomycetota</taxon>
        <taxon>Actinomycetes</taxon>
        <taxon>Micromonosporales</taxon>
        <taxon>Micromonosporaceae</taxon>
        <taxon>Salinispora</taxon>
    </lineage>
</organism>
<dbReference type="Pfam" id="PF08659">
    <property type="entry name" value="KR"/>
    <property type="match status" value="1"/>
</dbReference>
<dbReference type="Pfam" id="PF00550">
    <property type="entry name" value="PP-binding"/>
    <property type="match status" value="1"/>
</dbReference>
<dbReference type="GO" id="GO:0033068">
    <property type="term" value="P:macrolide biosynthetic process"/>
    <property type="evidence" value="ECO:0007669"/>
    <property type="project" value="UniProtKB-ARBA"/>
</dbReference>
<dbReference type="SUPFAM" id="SSF51735">
    <property type="entry name" value="NAD(P)-binding Rossmann-fold domains"/>
    <property type="match status" value="2"/>
</dbReference>
<dbReference type="Pfam" id="PF02801">
    <property type="entry name" value="Ketoacyl-synt_C"/>
    <property type="match status" value="1"/>
</dbReference>
<comment type="cofactor">
    <cofactor evidence="1">
        <name>pantetheine 4'-phosphate</name>
        <dbReference type="ChEBI" id="CHEBI:47942"/>
    </cofactor>
</comment>
<keyword evidence="13" id="KW-1185">Reference proteome</keyword>
<dbReference type="Gene3D" id="3.40.47.10">
    <property type="match status" value="1"/>
</dbReference>
<dbReference type="InterPro" id="IPR013968">
    <property type="entry name" value="PKS_KR"/>
</dbReference>
<comment type="caution">
    <text evidence="11">The sequence shown here is derived from an EMBL/GenBank/DDBJ whole genome shotgun (WGS) entry which is preliminary data.</text>
</comment>
<dbReference type="Gene3D" id="3.40.50.720">
    <property type="entry name" value="NAD(P)-binding Rossmann-like Domain"/>
    <property type="match status" value="1"/>
</dbReference>
<dbReference type="InterPro" id="IPR057326">
    <property type="entry name" value="KR_dom"/>
</dbReference>
<dbReference type="EMBL" id="BOQM01000003">
    <property type="protein sequence ID" value="GIM81792.1"/>
    <property type="molecule type" value="Genomic_DNA"/>
</dbReference>
<evidence type="ECO:0000256" key="3">
    <source>
        <dbReference type="ARBA" id="ARBA00022553"/>
    </source>
</evidence>
<dbReference type="PROSITE" id="PS52004">
    <property type="entry name" value="KS3_2"/>
    <property type="match status" value="1"/>
</dbReference>